<proteinExistence type="predicted"/>
<evidence type="ECO:0000313" key="3">
    <source>
        <dbReference type="Proteomes" id="UP000735302"/>
    </source>
</evidence>
<dbReference type="EMBL" id="BLXT01007473">
    <property type="protein sequence ID" value="GFO39233.1"/>
    <property type="molecule type" value="Genomic_DNA"/>
</dbReference>
<gene>
    <name evidence="2" type="ORF">PoB_006573800</name>
</gene>
<name>A0AAV4D5B3_9GAST</name>
<sequence length="84" mass="9110">MNVRTATALVRPHVPSRPKPRETRRNGEGGGGGAGREDHEGGRGERRGDLRGPGVIELSLETARTSLWRDRARFIGAKLPETIG</sequence>
<keyword evidence="3" id="KW-1185">Reference proteome</keyword>
<dbReference type="Proteomes" id="UP000735302">
    <property type="component" value="Unassembled WGS sequence"/>
</dbReference>
<feature type="region of interest" description="Disordered" evidence="1">
    <location>
        <begin position="1"/>
        <end position="54"/>
    </location>
</feature>
<organism evidence="2 3">
    <name type="scientific">Plakobranchus ocellatus</name>
    <dbReference type="NCBI Taxonomy" id="259542"/>
    <lineage>
        <taxon>Eukaryota</taxon>
        <taxon>Metazoa</taxon>
        <taxon>Spiralia</taxon>
        <taxon>Lophotrochozoa</taxon>
        <taxon>Mollusca</taxon>
        <taxon>Gastropoda</taxon>
        <taxon>Heterobranchia</taxon>
        <taxon>Euthyneura</taxon>
        <taxon>Panpulmonata</taxon>
        <taxon>Sacoglossa</taxon>
        <taxon>Placobranchoidea</taxon>
        <taxon>Plakobranchidae</taxon>
        <taxon>Plakobranchus</taxon>
    </lineage>
</organism>
<feature type="compositionally biased region" description="Basic and acidic residues" evidence="1">
    <location>
        <begin position="35"/>
        <end position="50"/>
    </location>
</feature>
<dbReference type="AlphaFoldDB" id="A0AAV4D5B3"/>
<evidence type="ECO:0000313" key="2">
    <source>
        <dbReference type="EMBL" id="GFO39233.1"/>
    </source>
</evidence>
<reference evidence="2 3" key="1">
    <citation type="journal article" date="2021" name="Elife">
        <title>Chloroplast acquisition without the gene transfer in kleptoplastic sea slugs, Plakobranchus ocellatus.</title>
        <authorList>
            <person name="Maeda T."/>
            <person name="Takahashi S."/>
            <person name="Yoshida T."/>
            <person name="Shimamura S."/>
            <person name="Takaki Y."/>
            <person name="Nagai Y."/>
            <person name="Toyoda A."/>
            <person name="Suzuki Y."/>
            <person name="Arimoto A."/>
            <person name="Ishii H."/>
            <person name="Satoh N."/>
            <person name="Nishiyama T."/>
            <person name="Hasebe M."/>
            <person name="Maruyama T."/>
            <person name="Minagawa J."/>
            <person name="Obokata J."/>
            <person name="Shigenobu S."/>
        </authorList>
    </citation>
    <scope>NUCLEOTIDE SEQUENCE [LARGE SCALE GENOMIC DNA]</scope>
</reference>
<comment type="caution">
    <text evidence="2">The sequence shown here is derived from an EMBL/GenBank/DDBJ whole genome shotgun (WGS) entry which is preliminary data.</text>
</comment>
<accession>A0AAV4D5B3</accession>
<evidence type="ECO:0000256" key="1">
    <source>
        <dbReference type="SAM" id="MobiDB-lite"/>
    </source>
</evidence>
<protein>
    <submittedName>
        <fullName evidence="2">Uncharacterized protein</fullName>
    </submittedName>
</protein>